<evidence type="ECO:0000313" key="2">
    <source>
        <dbReference type="EMBL" id="KAF6317416.1"/>
    </source>
</evidence>
<evidence type="ECO:0000256" key="1">
    <source>
        <dbReference type="SAM" id="MobiDB-lite"/>
    </source>
</evidence>
<feature type="compositionally biased region" description="Gly residues" evidence="1">
    <location>
        <begin position="84"/>
        <end position="96"/>
    </location>
</feature>
<dbReference type="Proteomes" id="UP000585614">
    <property type="component" value="Unassembled WGS sequence"/>
</dbReference>
<accession>A0A7J7UXD5</accession>
<dbReference type="EMBL" id="JACAGC010000015">
    <property type="protein sequence ID" value="KAF6317416.1"/>
    <property type="molecule type" value="Genomic_DNA"/>
</dbReference>
<proteinExistence type="predicted"/>
<sequence length="121" mass="12475">MAAARSSRGTWERRLRATDPARRTPAGRVLGGGWGEAGRVGERQSLPGGVPSPSPAPPPFFRTLPANLVCGADAAEEDRDREGGAGGVQTGDNGGIGGGDSLILLRPLIPDVSYTPRGGWM</sequence>
<feature type="compositionally biased region" description="Gly residues" evidence="1">
    <location>
        <begin position="29"/>
        <end position="38"/>
    </location>
</feature>
<feature type="compositionally biased region" description="Basic and acidic residues" evidence="1">
    <location>
        <begin position="10"/>
        <end position="22"/>
    </location>
</feature>
<gene>
    <name evidence="2" type="ORF">mRhiFer1_008478</name>
</gene>
<feature type="compositionally biased region" description="Pro residues" evidence="1">
    <location>
        <begin position="50"/>
        <end position="60"/>
    </location>
</feature>
<reference evidence="2 3" key="1">
    <citation type="journal article" date="2020" name="Nature">
        <title>Six reference-quality genomes reveal evolution of bat adaptations.</title>
        <authorList>
            <person name="Jebb D."/>
            <person name="Huang Z."/>
            <person name="Pippel M."/>
            <person name="Hughes G.M."/>
            <person name="Lavrichenko K."/>
            <person name="Devanna P."/>
            <person name="Winkler S."/>
            <person name="Jermiin L.S."/>
            <person name="Skirmuntt E.C."/>
            <person name="Katzourakis A."/>
            <person name="Burkitt-Gray L."/>
            <person name="Ray D.A."/>
            <person name="Sullivan K.A.M."/>
            <person name="Roscito J.G."/>
            <person name="Kirilenko B.M."/>
            <person name="Davalos L.M."/>
            <person name="Corthals A.P."/>
            <person name="Power M.L."/>
            <person name="Jones G."/>
            <person name="Ransome R.D."/>
            <person name="Dechmann D.K.N."/>
            <person name="Locatelli A.G."/>
            <person name="Puechmaille S.J."/>
            <person name="Fedrigo O."/>
            <person name="Jarvis E.D."/>
            <person name="Hiller M."/>
            <person name="Vernes S.C."/>
            <person name="Myers E.W."/>
            <person name="Teeling E.C."/>
        </authorList>
    </citation>
    <scope>NUCLEOTIDE SEQUENCE [LARGE SCALE GENOMIC DNA]</scope>
    <source>
        <strain evidence="2">MRhiFer1</strain>
        <tissue evidence="2">Lung</tissue>
    </source>
</reference>
<protein>
    <submittedName>
        <fullName evidence="2">Uncharacterized protein</fullName>
    </submittedName>
</protein>
<organism evidence="2 3">
    <name type="scientific">Rhinolophus ferrumequinum</name>
    <name type="common">Greater horseshoe bat</name>
    <dbReference type="NCBI Taxonomy" id="59479"/>
    <lineage>
        <taxon>Eukaryota</taxon>
        <taxon>Metazoa</taxon>
        <taxon>Chordata</taxon>
        <taxon>Craniata</taxon>
        <taxon>Vertebrata</taxon>
        <taxon>Euteleostomi</taxon>
        <taxon>Mammalia</taxon>
        <taxon>Eutheria</taxon>
        <taxon>Laurasiatheria</taxon>
        <taxon>Chiroptera</taxon>
        <taxon>Yinpterochiroptera</taxon>
        <taxon>Rhinolophoidea</taxon>
        <taxon>Rhinolophidae</taxon>
        <taxon>Rhinolophinae</taxon>
        <taxon>Rhinolophus</taxon>
    </lineage>
</organism>
<dbReference type="AlphaFoldDB" id="A0A7J7UXD5"/>
<name>A0A7J7UXD5_RHIFE</name>
<feature type="region of interest" description="Disordered" evidence="1">
    <location>
        <begin position="1"/>
        <end position="96"/>
    </location>
</feature>
<evidence type="ECO:0000313" key="3">
    <source>
        <dbReference type="Proteomes" id="UP000585614"/>
    </source>
</evidence>
<comment type="caution">
    <text evidence="2">The sequence shown here is derived from an EMBL/GenBank/DDBJ whole genome shotgun (WGS) entry which is preliminary data.</text>
</comment>